<name>A0A069AGL9_CLODI</name>
<gene>
    <name evidence="3" type="ORF">BN1095_620128</name>
    <name evidence="1" type="ORF">BN1096_520160</name>
    <name evidence="2" type="ORF">BN1097_680024</name>
</gene>
<dbReference type="EMBL" id="LK933316">
    <property type="protein sequence ID" value="CDT65661.1"/>
    <property type="molecule type" value="Genomic_DNA"/>
</dbReference>
<dbReference type="RefSeq" id="WP_021366884.1">
    <property type="nucleotide sequence ID" value="NZ_BBYB01000182.1"/>
</dbReference>
<evidence type="ECO:0000313" key="1">
    <source>
        <dbReference type="EMBL" id="CDS85215.1"/>
    </source>
</evidence>
<organism evidence="2">
    <name type="scientific">Clostridioides difficile</name>
    <name type="common">Peptoclostridium difficile</name>
    <dbReference type="NCBI Taxonomy" id="1496"/>
    <lineage>
        <taxon>Bacteria</taxon>
        <taxon>Bacillati</taxon>
        <taxon>Bacillota</taxon>
        <taxon>Clostridia</taxon>
        <taxon>Peptostreptococcales</taxon>
        <taxon>Peptostreptococcaceae</taxon>
        <taxon>Clostridioides</taxon>
    </lineage>
</organism>
<dbReference type="Pfam" id="PF16138">
    <property type="entry name" value="DUF4846"/>
    <property type="match status" value="1"/>
</dbReference>
<dbReference type="AlphaFoldDB" id="A0A069AGL9"/>
<proteinExistence type="predicted"/>
<dbReference type="InterPro" id="IPR032315">
    <property type="entry name" value="DUF4846"/>
</dbReference>
<accession>A0A069AGL9</accession>
<sequence>MKVLKKITILSLITLTLVGCSNGEDKKVVEGSKKIQNSKKDEQPIIVHKDANILKDRYEPPKGFKRVDVEKGSFESFLRNTKLKNYGEKVKYYDGRTKESKGIYDSVFDVDIGNRDLHQCADAIMLMRAEYLYQNKLYDEISFDFVDGFKAKYSKWAQGYRISVKDSGSSWYKATEYSTSYESFRKFMDIVFAYSGTLSLEKELEPVKVEDMKIGDVFIVGGSPGHASIIMDMSENEKTGEKVFMIAQSYMPAQQTQLLINRKNPNLSPWYSLDFEGDLTIPQWTFKRDQLKRF</sequence>
<evidence type="ECO:0000313" key="3">
    <source>
        <dbReference type="EMBL" id="CDT65661.1"/>
    </source>
</evidence>
<evidence type="ECO:0000313" key="2">
    <source>
        <dbReference type="EMBL" id="CDS88429.1"/>
    </source>
</evidence>
<dbReference type="EMBL" id="LK932407">
    <property type="protein sequence ID" value="CDS88429.1"/>
    <property type="molecule type" value="Genomic_DNA"/>
</dbReference>
<protein>
    <submittedName>
        <fullName evidence="1">Putative lipoprotein</fullName>
    </submittedName>
</protein>
<keyword evidence="1" id="KW-0449">Lipoprotein</keyword>
<dbReference type="PROSITE" id="PS51257">
    <property type="entry name" value="PROKAR_LIPOPROTEIN"/>
    <property type="match status" value="1"/>
</dbReference>
<dbReference type="EMBL" id="LK932505">
    <property type="protein sequence ID" value="CDS85215.1"/>
    <property type="molecule type" value="Genomic_DNA"/>
</dbReference>
<reference evidence="2" key="1">
    <citation type="submission" date="2014-07" db="EMBL/GenBank/DDBJ databases">
        <authorList>
            <person name="Monot Marc"/>
        </authorList>
    </citation>
    <scope>NUCLEOTIDE SEQUENCE</scope>
    <source>
        <strain evidence="3">7032989</strain>
        <strain evidence="2">7032994</strain>
    </source>
</reference>